<gene>
    <name evidence="1" type="ORF">PROFUN_14116</name>
</gene>
<dbReference type="InParanoid" id="A0A2P6N1C7"/>
<dbReference type="AlphaFoldDB" id="A0A2P6N1C7"/>
<sequence>MHSRKLGRAFSCDDLEHSNLQSNNATESFWRLVVQTPAYQTMLMIPLKTLSILKRAVRISSLWSLSQDNFSVRSMGVVKMNPTWLHTCNLIHWPNLLKY</sequence>
<comment type="caution">
    <text evidence="1">The sequence shown here is derived from an EMBL/GenBank/DDBJ whole genome shotgun (WGS) entry which is preliminary data.</text>
</comment>
<dbReference type="Proteomes" id="UP000241769">
    <property type="component" value="Unassembled WGS sequence"/>
</dbReference>
<evidence type="ECO:0000313" key="2">
    <source>
        <dbReference type="Proteomes" id="UP000241769"/>
    </source>
</evidence>
<name>A0A2P6N1C7_9EUKA</name>
<protein>
    <submittedName>
        <fullName evidence="1">Uncharacterized protein</fullName>
    </submittedName>
</protein>
<keyword evidence="2" id="KW-1185">Reference proteome</keyword>
<organism evidence="1 2">
    <name type="scientific">Planoprotostelium fungivorum</name>
    <dbReference type="NCBI Taxonomy" id="1890364"/>
    <lineage>
        <taxon>Eukaryota</taxon>
        <taxon>Amoebozoa</taxon>
        <taxon>Evosea</taxon>
        <taxon>Variosea</taxon>
        <taxon>Cavosteliida</taxon>
        <taxon>Cavosteliaceae</taxon>
        <taxon>Planoprotostelium</taxon>
    </lineage>
</organism>
<accession>A0A2P6N1C7</accession>
<evidence type="ECO:0000313" key="1">
    <source>
        <dbReference type="EMBL" id="PRP77755.1"/>
    </source>
</evidence>
<dbReference type="EMBL" id="MDYQ01000255">
    <property type="protein sequence ID" value="PRP77755.1"/>
    <property type="molecule type" value="Genomic_DNA"/>
</dbReference>
<reference evidence="1 2" key="1">
    <citation type="journal article" date="2018" name="Genome Biol. Evol.">
        <title>Multiple Roots of Fruiting Body Formation in Amoebozoa.</title>
        <authorList>
            <person name="Hillmann F."/>
            <person name="Forbes G."/>
            <person name="Novohradska S."/>
            <person name="Ferling I."/>
            <person name="Riege K."/>
            <person name="Groth M."/>
            <person name="Westermann M."/>
            <person name="Marz M."/>
            <person name="Spaller T."/>
            <person name="Winckler T."/>
            <person name="Schaap P."/>
            <person name="Glockner G."/>
        </authorList>
    </citation>
    <scope>NUCLEOTIDE SEQUENCE [LARGE SCALE GENOMIC DNA]</scope>
    <source>
        <strain evidence="1 2">Jena</strain>
    </source>
</reference>
<proteinExistence type="predicted"/>